<dbReference type="STRING" id="1266660.A0A1G4JNH7"/>
<protein>
    <submittedName>
        <fullName evidence="2">LADA_0F15346g1_1</fullName>
    </submittedName>
</protein>
<dbReference type="CDD" id="cd17662">
    <property type="entry name" value="PFA-DSP_Oca4"/>
    <property type="match status" value="1"/>
</dbReference>
<evidence type="ECO:0000256" key="1">
    <source>
        <dbReference type="SAM" id="MobiDB-lite"/>
    </source>
</evidence>
<reference evidence="2 3" key="1">
    <citation type="submission" date="2016-03" db="EMBL/GenBank/DDBJ databases">
        <authorList>
            <person name="Devillers H."/>
        </authorList>
    </citation>
    <scope>NUCLEOTIDE SEQUENCE [LARGE SCALE GENOMIC DNA]</scope>
    <source>
        <strain evidence="2">CBS 10888</strain>
    </source>
</reference>
<dbReference type="InterPro" id="IPR029021">
    <property type="entry name" value="Prot-tyrosine_phosphatase-like"/>
</dbReference>
<organism evidence="2 3">
    <name type="scientific">Lachancea dasiensis</name>
    <dbReference type="NCBI Taxonomy" id="1072105"/>
    <lineage>
        <taxon>Eukaryota</taxon>
        <taxon>Fungi</taxon>
        <taxon>Dikarya</taxon>
        <taxon>Ascomycota</taxon>
        <taxon>Saccharomycotina</taxon>
        <taxon>Saccharomycetes</taxon>
        <taxon>Saccharomycetales</taxon>
        <taxon>Saccharomycetaceae</taxon>
        <taxon>Lachancea</taxon>
    </lineage>
</organism>
<dbReference type="InterPro" id="IPR004861">
    <property type="entry name" value="Siw14-like"/>
</dbReference>
<dbReference type="EMBL" id="LT598458">
    <property type="protein sequence ID" value="SCU92243.1"/>
    <property type="molecule type" value="Genomic_DNA"/>
</dbReference>
<dbReference type="SUPFAM" id="SSF52799">
    <property type="entry name" value="(Phosphotyrosine protein) phosphatases II"/>
    <property type="match status" value="1"/>
</dbReference>
<dbReference type="Proteomes" id="UP000190274">
    <property type="component" value="Chromosome F"/>
</dbReference>
<dbReference type="PANTHER" id="PTHR31126:SF70">
    <property type="entry name" value="PROTEIN OCA4"/>
    <property type="match status" value="1"/>
</dbReference>
<dbReference type="Pfam" id="PF03162">
    <property type="entry name" value="Y_phosphatase2"/>
    <property type="match status" value="1"/>
</dbReference>
<dbReference type="AlphaFoldDB" id="A0A1G4JNH7"/>
<dbReference type="PANTHER" id="PTHR31126">
    <property type="entry name" value="TYROSINE-PROTEIN PHOSPHATASE"/>
    <property type="match status" value="1"/>
</dbReference>
<name>A0A1G4JNH7_9SACH</name>
<dbReference type="Gene3D" id="3.90.190.10">
    <property type="entry name" value="Protein tyrosine phosphatase superfamily"/>
    <property type="match status" value="1"/>
</dbReference>
<evidence type="ECO:0000313" key="3">
    <source>
        <dbReference type="Proteomes" id="UP000190274"/>
    </source>
</evidence>
<sequence length="334" mass="38100">MLVPPANFGIAEEGIYRCSKIETLNLSFLETLNLKTVIFVGGQEPSKFFREFFERSGVQWFVVRITDVSSNLAPVNASGGKSKNEEESPRSNGNAAHGDYELNDNDDLMMIKSYSLKRTFELLLNTSNHNTILVDKTSIVVGVLRKIQKWNISSIINEYRLFATKNSNYFAETLLEMINVRIVQEEEDKLVLDNLATLQIQESGGANDLSGCGKWEIVNESDLIFPPKIPTHLLRILKDVQADNEDAGVLVDLKLPAMTRTQSDLGIFGNRYRLAFNKKERADYDFYKGGNHNVITFHIPREGLLPSWFTRQRDMWESENAQEEHNFYTESIFV</sequence>
<proteinExistence type="predicted"/>
<keyword evidence="3" id="KW-1185">Reference proteome</keyword>
<dbReference type="GO" id="GO:0016791">
    <property type="term" value="F:phosphatase activity"/>
    <property type="evidence" value="ECO:0007669"/>
    <property type="project" value="TreeGrafter"/>
</dbReference>
<accession>A0A1G4JNH7</accession>
<gene>
    <name evidence="2" type="ORF">LADA_0F15346G</name>
</gene>
<dbReference type="OrthoDB" id="6375174at2759"/>
<evidence type="ECO:0000313" key="2">
    <source>
        <dbReference type="EMBL" id="SCU92243.1"/>
    </source>
</evidence>
<feature type="region of interest" description="Disordered" evidence="1">
    <location>
        <begin position="74"/>
        <end position="100"/>
    </location>
</feature>